<accession>A0A974NXF7</accession>
<name>A0A974NXF7_9SPHN</name>
<gene>
    <name evidence="7" type="ORF">H5J25_04100</name>
</gene>
<dbReference type="Proteomes" id="UP000595894">
    <property type="component" value="Chromosome"/>
</dbReference>
<proteinExistence type="predicted"/>
<dbReference type="Pfam" id="PF00691">
    <property type="entry name" value="OmpA"/>
    <property type="match status" value="1"/>
</dbReference>
<keyword evidence="2 4" id="KW-0472">Membrane</keyword>
<evidence type="ECO:0000313" key="7">
    <source>
        <dbReference type="EMBL" id="QQV78824.1"/>
    </source>
</evidence>
<protein>
    <submittedName>
        <fullName evidence="7">OmpA family protein</fullName>
    </submittedName>
</protein>
<evidence type="ECO:0000256" key="2">
    <source>
        <dbReference type="ARBA" id="ARBA00023136"/>
    </source>
</evidence>
<dbReference type="KEGG" id="sari:H5J25_04100"/>
<dbReference type="InterPro" id="IPR006665">
    <property type="entry name" value="OmpA-like"/>
</dbReference>
<organism evidence="7 8">
    <name type="scientific">Sphingomonas aliaeris</name>
    <dbReference type="NCBI Taxonomy" id="2759526"/>
    <lineage>
        <taxon>Bacteria</taxon>
        <taxon>Pseudomonadati</taxon>
        <taxon>Pseudomonadota</taxon>
        <taxon>Alphaproteobacteria</taxon>
        <taxon>Sphingomonadales</taxon>
        <taxon>Sphingomonadaceae</taxon>
        <taxon>Sphingomonas</taxon>
    </lineage>
</organism>
<comment type="subcellular location">
    <subcellularLocation>
        <location evidence="1">Cell outer membrane</location>
    </subcellularLocation>
</comment>
<dbReference type="AlphaFoldDB" id="A0A974NXF7"/>
<evidence type="ECO:0000256" key="3">
    <source>
        <dbReference type="ARBA" id="ARBA00023237"/>
    </source>
</evidence>
<keyword evidence="8" id="KW-1185">Reference proteome</keyword>
<dbReference type="GO" id="GO:0009279">
    <property type="term" value="C:cell outer membrane"/>
    <property type="evidence" value="ECO:0007669"/>
    <property type="project" value="UniProtKB-SubCell"/>
</dbReference>
<sequence length="181" mass="18615">MLLGLGLLALLFALSRCNREEPVAVAPAPAPTAAPTEVVAATPNAARSNALVGTSGLGAYLGGTEALPRTFTFEKLNFDTAKSDIRAADAAEIDQVATTLKQYGTAKIRIAGYADSRGSDPVNMALGKARANSVKNALVAKGIDAGRIETVSGGESDPVDTNASAGGRFENRRTELVVTAR</sequence>
<dbReference type="InterPro" id="IPR006664">
    <property type="entry name" value="OMP_bac"/>
</dbReference>
<feature type="domain" description="OmpA-like" evidence="6">
    <location>
        <begin position="65"/>
        <end position="181"/>
    </location>
</feature>
<dbReference type="SUPFAM" id="SSF103088">
    <property type="entry name" value="OmpA-like"/>
    <property type="match status" value="1"/>
</dbReference>
<dbReference type="InterPro" id="IPR050330">
    <property type="entry name" value="Bact_OuterMem_StrucFunc"/>
</dbReference>
<dbReference type="CDD" id="cd07185">
    <property type="entry name" value="OmpA_C-like"/>
    <property type="match status" value="1"/>
</dbReference>
<dbReference type="PRINTS" id="PR01021">
    <property type="entry name" value="OMPADOMAIN"/>
</dbReference>
<evidence type="ECO:0000313" key="8">
    <source>
        <dbReference type="Proteomes" id="UP000595894"/>
    </source>
</evidence>
<dbReference type="PROSITE" id="PS51123">
    <property type="entry name" value="OMPA_2"/>
    <property type="match status" value="1"/>
</dbReference>
<dbReference type="PANTHER" id="PTHR30329">
    <property type="entry name" value="STATOR ELEMENT OF FLAGELLAR MOTOR COMPLEX"/>
    <property type="match status" value="1"/>
</dbReference>
<dbReference type="EMBL" id="CP061035">
    <property type="protein sequence ID" value="QQV78824.1"/>
    <property type="molecule type" value="Genomic_DNA"/>
</dbReference>
<keyword evidence="3" id="KW-0998">Cell outer membrane</keyword>
<dbReference type="PANTHER" id="PTHR30329:SF21">
    <property type="entry name" value="LIPOPROTEIN YIAD-RELATED"/>
    <property type="match status" value="1"/>
</dbReference>
<evidence type="ECO:0000259" key="6">
    <source>
        <dbReference type="PROSITE" id="PS51123"/>
    </source>
</evidence>
<evidence type="ECO:0000256" key="5">
    <source>
        <dbReference type="SAM" id="MobiDB-lite"/>
    </source>
</evidence>
<dbReference type="Gene3D" id="3.30.1330.60">
    <property type="entry name" value="OmpA-like domain"/>
    <property type="match status" value="1"/>
</dbReference>
<dbReference type="InterPro" id="IPR036737">
    <property type="entry name" value="OmpA-like_sf"/>
</dbReference>
<evidence type="ECO:0000256" key="4">
    <source>
        <dbReference type="PROSITE-ProRule" id="PRU00473"/>
    </source>
</evidence>
<feature type="region of interest" description="Disordered" evidence="5">
    <location>
        <begin position="151"/>
        <end position="170"/>
    </location>
</feature>
<evidence type="ECO:0000256" key="1">
    <source>
        <dbReference type="ARBA" id="ARBA00004442"/>
    </source>
</evidence>
<reference evidence="8" key="1">
    <citation type="submission" date="2020-09" db="EMBL/GenBank/DDBJ databases">
        <title>Sphingomonas sp., a new species isolated from pork steak.</title>
        <authorList>
            <person name="Heidler von Heilborn D."/>
        </authorList>
    </citation>
    <scope>NUCLEOTIDE SEQUENCE [LARGE SCALE GENOMIC DNA]</scope>
</reference>